<dbReference type="KEGG" id="rci:RCIX1212"/>
<keyword evidence="3" id="KW-1185">Reference proteome</keyword>
<evidence type="ECO:0000313" key="2">
    <source>
        <dbReference type="EMBL" id="CAJ36516.1"/>
    </source>
</evidence>
<keyword evidence="1" id="KW-0472">Membrane</keyword>
<feature type="transmembrane region" description="Helical" evidence="1">
    <location>
        <begin position="115"/>
        <end position="135"/>
    </location>
</feature>
<dbReference type="Proteomes" id="UP000000663">
    <property type="component" value="Chromosome"/>
</dbReference>
<dbReference type="AlphaFoldDB" id="Q0W527"/>
<feature type="transmembrane region" description="Helical" evidence="1">
    <location>
        <begin position="20"/>
        <end position="37"/>
    </location>
</feature>
<evidence type="ECO:0000313" key="3">
    <source>
        <dbReference type="Proteomes" id="UP000000663"/>
    </source>
</evidence>
<sequence length="245" mass="26721">MAMDMGIRDFLSTYLKGSLGAGISFALINLLFFFALYKAWVRFRALAFAASDIWQNPGSANAIYGEMLALAFLAMLCMALLFVMVAVAGAVSAWINQISGESAAAANGLATGAVMWIVTGAAGLAAFPEFGLFLVSGTLDPSHYVDPYGNVKYFQILVILLVWVHLLVPVLFTLWAFVKYSTFGSLSSLNAHAQRANPTRDFVIWIRGCVAAFGRPWVKTTVIVMAIAWPIILYYCAIVWILSLH</sequence>
<organism evidence="2 3">
    <name type="scientific">Methanocella arvoryzae (strain DSM 22066 / NBRC 105507 / MRE50)</name>
    <dbReference type="NCBI Taxonomy" id="351160"/>
    <lineage>
        <taxon>Archaea</taxon>
        <taxon>Methanobacteriati</taxon>
        <taxon>Methanobacteriota</taxon>
        <taxon>Stenosarchaea group</taxon>
        <taxon>Methanomicrobia</taxon>
        <taxon>Methanocellales</taxon>
        <taxon>Methanocellaceae</taxon>
        <taxon>Methanocella</taxon>
    </lineage>
</organism>
<feature type="transmembrane region" description="Helical" evidence="1">
    <location>
        <begin position="222"/>
        <end position="242"/>
    </location>
</feature>
<gene>
    <name evidence="2" type="ORF">RCIX1212</name>
</gene>
<proteinExistence type="predicted"/>
<reference evidence="2 3" key="1">
    <citation type="journal article" date="2006" name="Science">
        <title>Genome of rice cluster I archaea -- the key methane producers in the rice rhizosphere.</title>
        <authorList>
            <person name="Erkel C."/>
            <person name="Kube M."/>
            <person name="Reinhardt R."/>
            <person name="Liesack W."/>
        </authorList>
    </citation>
    <scope>NUCLEOTIDE SEQUENCE [LARGE SCALE GENOMIC DNA]</scope>
    <source>
        <strain evidence="3">DSM 22066 / NBRC 105507 / MRE50</strain>
    </source>
</reference>
<feature type="transmembrane region" description="Helical" evidence="1">
    <location>
        <begin position="156"/>
        <end position="178"/>
    </location>
</feature>
<keyword evidence="1" id="KW-1133">Transmembrane helix</keyword>
<name>Q0W527_METAR</name>
<protein>
    <submittedName>
        <fullName evidence="2">Uncharacterized protein</fullName>
    </submittedName>
</protein>
<keyword evidence="1" id="KW-0812">Transmembrane</keyword>
<dbReference type="RefSeq" id="WP_012036026.1">
    <property type="nucleotide sequence ID" value="NC_009464.1"/>
</dbReference>
<dbReference type="GeneID" id="5143450"/>
<feature type="transmembrane region" description="Helical" evidence="1">
    <location>
        <begin position="68"/>
        <end position="95"/>
    </location>
</feature>
<evidence type="ECO:0000256" key="1">
    <source>
        <dbReference type="SAM" id="Phobius"/>
    </source>
</evidence>
<dbReference type="EMBL" id="AM114193">
    <property type="protein sequence ID" value="CAJ36516.1"/>
    <property type="molecule type" value="Genomic_DNA"/>
</dbReference>
<accession>Q0W527</accession>